<dbReference type="Pfam" id="PF20684">
    <property type="entry name" value="Fung_rhodopsin"/>
    <property type="match status" value="1"/>
</dbReference>
<evidence type="ECO:0000256" key="4">
    <source>
        <dbReference type="ARBA" id="ARBA00023136"/>
    </source>
</evidence>
<feature type="transmembrane region" description="Helical" evidence="6">
    <location>
        <begin position="227"/>
        <end position="245"/>
    </location>
</feature>
<evidence type="ECO:0000256" key="6">
    <source>
        <dbReference type="SAM" id="Phobius"/>
    </source>
</evidence>
<feature type="transmembrane region" description="Helical" evidence="6">
    <location>
        <begin position="265"/>
        <end position="288"/>
    </location>
</feature>
<comment type="similarity">
    <text evidence="5">Belongs to the SAT4 family.</text>
</comment>
<proteinExistence type="inferred from homology"/>
<dbReference type="PANTHER" id="PTHR33048:SF96">
    <property type="entry name" value="INTEGRAL MEMBRANE PROTEIN"/>
    <property type="match status" value="1"/>
</dbReference>
<feature type="transmembrane region" description="Helical" evidence="6">
    <location>
        <begin position="16"/>
        <end position="38"/>
    </location>
</feature>
<feature type="transmembrane region" description="Helical" evidence="6">
    <location>
        <begin position="193"/>
        <end position="215"/>
    </location>
</feature>
<dbReference type="PANTHER" id="PTHR33048">
    <property type="entry name" value="PTH11-LIKE INTEGRAL MEMBRANE PROTEIN (AFU_ORTHOLOGUE AFUA_5G11245)"/>
    <property type="match status" value="1"/>
</dbReference>
<keyword evidence="4 6" id="KW-0472">Membrane</keyword>
<feature type="domain" description="Rhodopsin" evidence="7">
    <location>
        <begin position="34"/>
        <end position="289"/>
    </location>
</feature>
<gene>
    <name evidence="8" type="ORF">LECACI_7A001758</name>
</gene>
<reference evidence="8" key="1">
    <citation type="submission" date="2023-11" db="EMBL/GenBank/DDBJ databases">
        <authorList>
            <person name="Alioto T."/>
            <person name="Alioto T."/>
            <person name="Gomez Garrido J."/>
        </authorList>
    </citation>
    <scope>NUCLEOTIDE SEQUENCE</scope>
</reference>
<feature type="transmembrane region" description="Helical" evidence="6">
    <location>
        <begin position="50"/>
        <end position="74"/>
    </location>
</feature>
<evidence type="ECO:0000313" key="8">
    <source>
        <dbReference type="EMBL" id="CAK3857275.1"/>
    </source>
</evidence>
<name>A0AAI8YTK9_9PEZI</name>
<dbReference type="GO" id="GO:0016020">
    <property type="term" value="C:membrane"/>
    <property type="evidence" value="ECO:0007669"/>
    <property type="project" value="UniProtKB-SubCell"/>
</dbReference>
<evidence type="ECO:0000256" key="5">
    <source>
        <dbReference type="ARBA" id="ARBA00038359"/>
    </source>
</evidence>
<keyword evidence="2 6" id="KW-0812">Transmembrane</keyword>
<evidence type="ECO:0000259" key="7">
    <source>
        <dbReference type="Pfam" id="PF20684"/>
    </source>
</evidence>
<accession>A0AAI8YTK9</accession>
<comment type="caution">
    <text evidence="8">The sequence shown here is derived from an EMBL/GenBank/DDBJ whole genome shotgun (WGS) entry which is preliminary data.</text>
</comment>
<dbReference type="Proteomes" id="UP001296104">
    <property type="component" value="Unassembled WGS sequence"/>
</dbReference>
<keyword evidence="3 6" id="KW-1133">Transmembrane helix</keyword>
<dbReference type="InterPro" id="IPR052337">
    <property type="entry name" value="SAT4-like"/>
</dbReference>
<dbReference type="EMBL" id="CAVMBE010000007">
    <property type="protein sequence ID" value="CAK3857275.1"/>
    <property type="molecule type" value="Genomic_DNA"/>
</dbReference>
<keyword evidence="9" id="KW-1185">Reference proteome</keyword>
<dbReference type="AlphaFoldDB" id="A0AAI8YTK9"/>
<evidence type="ECO:0000256" key="1">
    <source>
        <dbReference type="ARBA" id="ARBA00004141"/>
    </source>
</evidence>
<evidence type="ECO:0000256" key="3">
    <source>
        <dbReference type="ARBA" id="ARBA00022989"/>
    </source>
</evidence>
<sequence length="505" mass="55129">MVQIVPASSGTTARNAVFVSSILCLLSCWITVALRTWVRITTLKSFGWDDATLICSTILFTAFCTVVVLVQTYGGAYHVSSLTLAELEKLNNVCIQSGNEVISTNVIQLVIASFALYLTTMIVFKISLGILYLRLVIRPWHRYIVYGAMVVSTAIGILLLFVAIFSCGNPTLYLKNELAGICMQSSVVFSIQYTGAAINAATDWTFAILPVFLLMKVEIPRAVKVSTGLVLLLGCCGSFVSLFRIHWIKGLTPGAEFFRTAVITAIWSIVELGLGITAAAIATLRPLFRGLMGQARSRASPIENYGSLSKSPVESSNVRGLDATFGDWHSPVVQHELQDLENQDKGKSHFSMTSVPENSRIISDMGITQDLVRQDSGRITPTARAPDILRENSLQSKTRVGTISRKANDVPVSDPGVRPSANGLGSSQNKLISRPIRHVADLQAAPPTPTFGQRRQQLFRVDPRRNGSSDWVSNVDTNELRSPASSISCCARTAVLRDEQERNFV</sequence>
<evidence type="ECO:0000313" key="9">
    <source>
        <dbReference type="Proteomes" id="UP001296104"/>
    </source>
</evidence>
<dbReference type="InterPro" id="IPR049326">
    <property type="entry name" value="Rhodopsin_dom_fungi"/>
</dbReference>
<feature type="transmembrane region" description="Helical" evidence="6">
    <location>
        <begin position="106"/>
        <end position="131"/>
    </location>
</feature>
<feature type="transmembrane region" description="Helical" evidence="6">
    <location>
        <begin position="143"/>
        <end position="165"/>
    </location>
</feature>
<evidence type="ECO:0000256" key="2">
    <source>
        <dbReference type="ARBA" id="ARBA00022692"/>
    </source>
</evidence>
<organism evidence="8 9">
    <name type="scientific">Lecanosticta acicola</name>
    <dbReference type="NCBI Taxonomy" id="111012"/>
    <lineage>
        <taxon>Eukaryota</taxon>
        <taxon>Fungi</taxon>
        <taxon>Dikarya</taxon>
        <taxon>Ascomycota</taxon>
        <taxon>Pezizomycotina</taxon>
        <taxon>Dothideomycetes</taxon>
        <taxon>Dothideomycetidae</taxon>
        <taxon>Mycosphaerellales</taxon>
        <taxon>Mycosphaerellaceae</taxon>
        <taxon>Lecanosticta</taxon>
    </lineage>
</organism>
<comment type="subcellular location">
    <subcellularLocation>
        <location evidence="1">Membrane</location>
        <topology evidence="1">Multi-pass membrane protein</topology>
    </subcellularLocation>
</comment>
<protein>
    <recommendedName>
        <fullName evidence="7">Rhodopsin domain-containing protein</fullName>
    </recommendedName>
</protein>